<sequence length="699" mass="78174">MASVVEERVALSDLSLPDVEKRDGLVIGGVLVARIKLAGKVTSLLGASPSNQSRIVPVGEGEPAAGGHSPGNSGRRQHVSKVSRALFSDIRCLLELTDKYAWFDAMVDEIRKAKIFTRLKVVNTELDLVTLDDALKMGTSFVPTLRLKSQPHAGVLMWVNQYPAMAELTKQHEFLVPMFNVVAEHILMSAPWGVKLRAGFGAAVSVFDALTDVYMLVRYARDEEFHAYALVTGLLLGTSMILQFAVVTFQNSRVKNPIRTIACESVPILLCMKPVVDAYRVATSQKRKKHKRFDHLTEMGITRGIEMFSESIPQAILQTYVFISIAKSGANENFEDSSAILLTIFSSVLSASYCSANISYDFDISPKSRAKNEKFYGYIPDEARGRTIVFFSLIASSSFHLLMKCISSALLCTMGFKYFGMFIVGDTLLFFVYKLFRRDFYHWLPTESHGAAVVVTLLMRSVIKIINDFTGIVQFRNSVDLGGAFWTFSQIMSQAVAFVTVFFYLRMGTAKTGLDASEERKLWIAMFGLLGGYIMSNVAFFSNIKREYYRTFFNTKTGYVAIRDSFYESGDEGKAEAVFTNSRFHVASFQEDTKKWVSENWISWQETRPLWLEDWIAAKIPEDWVPKVGRADWQRRRGSVVGGGKGPAGADFGGIEGSPSVIRMVSNPQIVTERIDGEESDMSEESEVESREDEMVRGE</sequence>
<dbReference type="GO" id="GO:0005886">
    <property type="term" value="C:plasma membrane"/>
    <property type="evidence" value="ECO:0007669"/>
    <property type="project" value="UniProtKB-SubCell"/>
</dbReference>
<keyword evidence="3" id="KW-1003">Cell membrane</keyword>
<feature type="compositionally biased region" description="Acidic residues" evidence="7">
    <location>
        <begin position="676"/>
        <end position="692"/>
    </location>
</feature>
<evidence type="ECO:0000313" key="9">
    <source>
        <dbReference type="EMBL" id="GMI12645.1"/>
    </source>
</evidence>
<keyword evidence="4 8" id="KW-0812">Transmembrane</keyword>
<feature type="transmembrane region" description="Helical" evidence="8">
    <location>
        <begin position="388"/>
        <end position="406"/>
    </location>
</feature>
<protein>
    <submittedName>
        <fullName evidence="9">Uncharacterized protein</fullName>
    </submittedName>
</protein>
<comment type="similarity">
    <text evidence="2">Belongs to the XK family.</text>
</comment>
<organism evidence="9 10">
    <name type="scientific">Triparma verrucosa</name>
    <dbReference type="NCBI Taxonomy" id="1606542"/>
    <lineage>
        <taxon>Eukaryota</taxon>
        <taxon>Sar</taxon>
        <taxon>Stramenopiles</taxon>
        <taxon>Ochrophyta</taxon>
        <taxon>Bolidophyceae</taxon>
        <taxon>Parmales</taxon>
        <taxon>Triparmaceae</taxon>
        <taxon>Triparma</taxon>
    </lineage>
</organism>
<feature type="transmembrane region" description="Helical" evidence="8">
    <location>
        <begin position="225"/>
        <end position="249"/>
    </location>
</feature>
<gene>
    <name evidence="9" type="ORF">TrVE_jg3114</name>
</gene>
<dbReference type="Pfam" id="PF09815">
    <property type="entry name" value="XK-related"/>
    <property type="match status" value="1"/>
</dbReference>
<comment type="subcellular location">
    <subcellularLocation>
        <location evidence="1">Cell membrane</location>
        <topology evidence="1">Multi-pass membrane protein</topology>
    </subcellularLocation>
</comment>
<evidence type="ECO:0000256" key="2">
    <source>
        <dbReference type="ARBA" id="ARBA00008789"/>
    </source>
</evidence>
<feature type="region of interest" description="Disordered" evidence="7">
    <location>
        <begin position="55"/>
        <end position="77"/>
    </location>
</feature>
<feature type="transmembrane region" description="Helical" evidence="8">
    <location>
        <begin position="479"/>
        <end position="503"/>
    </location>
</feature>
<evidence type="ECO:0000256" key="4">
    <source>
        <dbReference type="ARBA" id="ARBA00022692"/>
    </source>
</evidence>
<evidence type="ECO:0000256" key="6">
    <source>
        <dbReference type="ARBA" id="ARBA00023136"/>
    </source>
</evidence>
<proteinExistence type="inferred from homology"/>
<evidence type="ECO:0000256" key="5">
    <source>
        <dbReference type="ARBA" id="ARBA00022989"/>
    </source>
</evidence>
<dbReference type="EMBL" id="BRXX01000450">
    <property type="protein sequence ID" value="GMI12645.1"/>
    <property type="molecule type" value="Genomic_DNA"/>
</dbReference>
<feature type="transmembrane region" description="Helical" evidence="8">
    <location>
        <begin position="418"/>
        <end position="436"/>
    </location>
</feature>
<accession>A0A9W7FIE7</accession>
<dbReference type="AlphaFoldDB" id="A0A9W7FIE7"/>
<dbReference type="PANTHER" id="PTHR16024:SF6">
    <property type="entry name" value="XK-RELATED PROTEIN"/>
    <property type="match status" value="1"/>
</dbReference>
<feature type="region of interest" description="Disordered" evidence="7">
    <location>
        <begin position="672"/>
        <end position="699"/>
    </location>
</feature>
<keyword evidence="6 8" id="KW-0472">Membrane</keyword>
<name>A0A9W7FIE7_9STRA</name>
<dbReference type="InterPro" id="IPR018629">
    <property type="entry name" value="XK-rel"/>
</dbReference>
<evidence type="ECO:0000256" key="7">
    <source>
        <dbReference type="SAM" id="MobiDB-lite"/>
    </source>
</evidence>
<keyword evidence="10" id="KW-1185">Reference proteome</keyword>
<evidence type="ECO:0000313" key="10">
    <source>
        <dbReference type="Proteomes" id="UP001165160"/>
    </source>
</evidence>
<dbReference type="InterPro" id="IPR050895">
    <property type="entry name" value="XK-related_scramblase"/>
</dbReference>
<keyword evidence="5 8" id="KW-1133">Transmembrane helix</keyword>
<reference evidence="10" key="1">
    <citation type="journal article" date="2023" name="Commun. Biol.">
        <title>Genome analysis of Parmales, the sister group of diatoms, reveals the evolutionary specialization of diatoms from phago-mixotrophs to photoautotrophs.</title>
        <authorList>
            <person name="Ban H."/>
            <person name="Sato S."/>
            <person name="Yoshikawa S."/>
            <person name="Yamada K."/>
            <person name="Nakamura Y."/>
            <person name="Ichinomiya M."/>
            <person name="Sato N."/>
            <person name="Blanc-Mathieu R."/>
            <person name="Endo H."/>
            <person name="Kuwata A."/>
            <person name="Ogata H."/>
        </authorList>
    </citation>
    <scope>NUCLEOTIDE SEQUENCE [LARGE SCALE GENOMIC DNA]</scope>
    <source>
        <strain evidence="10">NIES 3699</strain>
    </source>
</reference>
<feature type="transmembrane region" description="Helical" evidence="8">
    <location>
        <begin position="523"/>
        <end position="541"/>
    </location>
</feature>
<evidence type="ECO:0000256" key="1">
    <source>
        <dbReference type="ARBA" id="ARBA00004651"/>
    </source>
</evidence>
<dbReference type="PANTHER" id="PTHR16024">
    <property type="entry name" value="XK-RELATED PROTEIN"/>
    <property type="match status" value="1"/>
</dbReference>
<evidence type="ECO:0000256" key="3">
    <source>
        <dbReference type="ARBA" id="ARBA00022475"/>
    </source>
</evidence>
<evidence type="ECO:0000256" key="8">
    <source>
        <dbReference type="SAM" id="Phobius"/>
    </source>
</evidence>
<dbReference type="Proteomes" id="UP001165160">
    <property type="component" value="Unassembled WGS sequence"/>
</dbReference>
<comment type="caution">
    <text evidence="9">The sequence shown here is derived from an EMBL/GenBank/DDBJ whole genome shotgun (WGS) entry which is preliminary data.</text>
</comment>